<dbReference type="OMA" id="FMLERVR"/>
<dbReference type="PANTHER" id="PTHR42909">
    <property type="entry name" value="ZGC:136858"/>
    <property type="match status" value="1"/>
</dbReference>
<dbReference type="GO" id="GO:0005737">
    <property type="term" value="C:cytoplasm"/>
    <property type="evidence" value="ECO:0007669"/>
    <property type="project" value="TreeGrafter"/>
</dbReference>
<dbReference type="GO" id="GO:0006796">
    <property type="term" value="P:phosphate-containing compound metabolic process"/>
    <property type="evidence" value="ECO:0007669"/>
    <property type="project" value="UniProtKB-ARBA"/>
</dbReference>
<dbReference type="Gene3D" id="3.40.1190.20">
    <property type="match status" value="1"/>
</dbReference>
<dbReference type="InterPro" id="IPR007342">
    <property type="entry name" value="PsuG"/>
</dbReference>
<dbReference type="PANTHER" id="PTHR42909:SF1">
    <property type="entry name" value="CARBOHYDRATE KINASE PFKB DOMAIN-CONTAINING PROTEIN"/>
    <property type="match status" value="1"/>
</dbReference>
<keyword evidence="1" id="KW-0808">Transferase</keyword>
<keyword evidence="4" id="KW-0378">Hydrolase</keyword>
<feature type="domain" description="Carbohydrate kinase PfkB" evidence="8">
    <location>
        <begin position="356"/>
        <end position="627"/>
    </location>
</feature>
<dbReference type="KEGG" id="vde:111248590"/>
<dbReference type="SUPFAM" id="SSF110581">
    <property type="entry name" value="Indigoidine synthase A-like"/>
    <property type="match status" value="1"/>
</dbReference>
<dbReference type="HAMAP" id="MF_01876">
    <property type="entry name" value="PsiMP_glycosidase"/>
    <property type="match status" value="1"/>
</dbReference>
<dbReference type="GO" id="GO:0004730">
    <property type="term" value="F:pseudouridylate synthase activity"/>
    <property type="evidence" value="ECO:0007669"/>
    <property type="project" value="InterPro"/>
</dbReference>
<evidence type="ECO:0000256" key="7">
    <source>
        <dbReference type="ARBA" id="ARBA00023295"/>
    </source>
</evidence>
<dbReference type="OrthoDB" id="198885at2759"/>
<dbReference type="RefSeq" id="XP_022656891.1">
    <property type="nucleotide sequence ID" value="XM_022801156.1"/>
</dbReference>
<evidence type="ECO:0000313" key="9">
    <source>
        <dbReference type="EnsemblMetazoa" id="XP_022656891"/>
    </source>
</evidence>
<evidence type="ECO:0000256" key="3">
    <source>
        <dbReference type="ARBA" id="ARBA00022777"/>
    </source>
</evidence>
<dbReference type="SUPFAM" id="SSF53613">
    <property type="entry name" value="Ribokinase-like"/>
    <property type="match status" value="1"/>
</dbReference>
<dbReference type="Pfam" id="PF04227">
    <property type="entry name" value="Indigoidine_A"/>
    <property type="match status" value="1"/>
</dbReference>
<dbReference type="InParanoid" id="A0A7M7M871"/>
<evidence type="ECO:0000259" key="8">
    <source>
        <dbReference type="Pfam" id="PF00294"/>
    </source>
</evidence>
<sequence length="672" mass="72727">MLRYVSKMFLGGLQRRFISQFRFSSEVRSALKNGEPVVALESTVITHGMPYPDNVKTAMDVEQVVRRAGSVPATVAVIKGDVCVGLTEHLLTELANAENSVKISSRDFAPAVAQKVTGGTTVAGTMLAAYKAGINMFVTGGIGGVHRGAEVTMDISADLVELGRTPIAVVSAGIKSILDIGKTLEFLETQGVCVATYGDSKEFPCFWTRKSGFDVPWNVRNPTEAATMIAAQKALGVRSGVLIANPIPLNHESDGKYIENCVQEALKESEIQHIKGKDITPFILSRVHHATRGASLKGNIALIKHNALVGSLIMKELAVLRPETVGVAEKVYVVPSPKVEPINTARPVIIGGSNVDFNVKLGIDELKQNGDTYKGQVHQGYGGVARNMADCISRLGLNPLLVSVVGDDLNGKGILGHNPNMDKSGIAVLRDATTATLCAVHNQNGSLLYNIADMDIHDRITPEMIIRFEKDIAAAPIVVLDGNVSEDVLQTTFEICARLKKPVWYEPTCVAKATKPFRNNRLSGVWYASPNKKELELMYRDLMHDSPLNGDELSRVAKMAVELLRSGLIRHALYVTLGERGLVRVVKTNDDYDIIHFEAPQAAIVKTSNGCGDCQASTIITGMILGLPEDDYMGAAMEIPILTLSSYASVPDTLSKNDLKVKNIIKTKRLHI</sequence>
<keyword evidence="5" id="KW-0464">Manganese</keyword>
<protein>
    <recommendedName>
        <fullName evidence="8">Carbohydrate kinase PfkB domain-containing protein</fullName>
    </recommendedName>
</protein>
<dbReference type="GO" id="GO:0016798">
    <property type="term" value="F:hydrolase activity, acting on glycosyl bonds"/>
    <property type="evidence" value="ECO:0007669"/>
    <property type="project" value="UniProtKB-KW"/>
</dbReference>
<dbReference type="InterPro" id="IPR011611">
    <property type="entry name" value="PfkB_dom"/>
</dbReference>
<dbReference type="AlphaFoldDB" id="A0A7M7M871"/>
<reference evidence="9" key="1">
    <citation type="submission" date="2021-01" db="UniProtKB">
        <authorList>
            <consortium name="EnsemblMetazoa"/>
        </authorList>
    </citation>
    <scope>IDENTIFICATION</scope>
</reference>
<dbReference type="CDD" id="cd01941">
    <property type="entry name" value="YeiC_kinase_like"/>
    <property type="match status" value="1"/>
</dbReference>
<dbReference type="FunCoup" id="A0A7M7M871">
    <property type="interactions" value="35"/>
</dbReference>
<dbReference type="PROSITE" id="PS00583">
    <property type="entry name" value="PFKB_KINASES_1"/>
    <property type="match status" value="1"/>
</dbReference>
<dbReference type="GO" id="GO:0016301">
    <property type="term" value="F:kinase activity"/>
    <property type="evidence" value="ECO:0007669"/>
    <property type="project" value="UniProtKB-KW"/>
</dbReference>
<keyword evidence="6" id="KW-0456">Lyase</keyword>
<organism evidence="9 10">
    <name type="scientific">Varroa destructor</name>
    <name type="common">Honeybee mite</name>
    <dbReference type="NCBI Taxonomy" id="109461"/>
    <lineage>
        <taxon>Eukaryota</taxon>
        <taxon>Metazoa</taxon>
        <taxon>Ecdysozoa</taxon>
        <taxon>Arthropoda</taxon>
        <taxon>Chelicerata</taxon>
        <taxon>Arachnida</taxon>
        <taxon>Acari</taxon>
        <taxon>Parasitiformes</taxon>
        <taxon>Mesostigmata</taxon>
        <taxon>Gamasina</taxon>
        <taxon>Dermanyssoidea</taxon>
        <taxon>Varroidae</taxon>
        <taxon>Varroa</taxon>
    </lineage>
</organism>
<dbReference type="GO" id="GO:0046872">
    <property type="term" value="F:metal ion binding"/>
    <property type="evidence" value="ECO:0007669"/>
    <property type="project" value="UniProtKB-KW"/>
</dbReference>
<evidence type="ECO:0000256" key="6">
    <source>
        <dbReference type="ARBA" id="ARBA00023239"/>
    </source>
</evidence>
<dbReference type="Gene3D" id="3.40.1790.10">
    <property type="entry name" value="Indigoidine synthase domain"/>
    <property type="match status" value="1"/>
</dbReference>
<dbReference type="InterPro" id="IPR029056">
    <property type="entry name" value="Ribokinase-like"/>
</dbReference>
<name>A0A7M7M871_VARDE</name>
<dbReference type="EnsemblMetazoa" id="XM_022801156">
    <property type="protein sequence ID" value="XP_022656891"/>
    <property type="gene ID" value="LOC111248590"/>
</dbReference>
<keyword evidence="3" id="KW-0418">Kinase</keyword>
<dbReference type="GeneID" id="111248590"/>
<evidence type="ECO:0000256" key="5">
    <source>
        <dbReference type="ARBA" id="ARBA00023211"/>
    </source>
</evidence>
<dbReference type="InterPro" id="IPR002173">
    <property type="entry name" value="Carboh/pur_kinase_PfkB_CS"/>
</dbReference>
<dbReference type="Pfam" id="PF00294">
    <property type="entry name" value="PfkB"/>
    <property type="match status" value="1"/>
</dbReference>
<evidence type="ECO:0000256" key="2">
    <source>
        <dbReference type="ARBA" id="ARBA00022723"/>
    </source>
</evidence>
<keyword evidence="2" id="KW-0479">Metal-binding</keyword>
<dbReference type="Proteomes" id="UP000594260">
    <property type="component" value="Unplaced"/>
</dbReference>
<dbReference type="InterPro" id="IPR022830">
    <property type="entry name" value="Indigdn_synthA-like"/>
</dbReference>
<keyword evidence="7" id="KW-0326">Glycosidase</keyword>
<accession>A0A7M7M871</accession>
<proteinExistence type="inferred from homology"/>
<evidence type="ECO:0000256" key="1">
    <source>
        <dbReference type="ARBA" id="ARBA00022679"/>
    </source>
</evidence>
<keyword evidence="10" id="KW-1185">Reference proteome</keyword>
<evidence type="ECO:0000313" key="10">
    <source>
        <dbReference type="Proteomes" id="UP000594260"/>
    </source>
</evidence>
<evidence type="ECO:0000256" key="4">
    <source>
        <dbReference type="ARBA" id="ARBA00022801"/>
    </source>
</evidence>